<dbReference type="PANTHER" id="PTHR10146:SF14">
    <property type="entry name" value="PYRIDOXAL PHOSPHATE HOMEOSTASIS PROTEIN"/>
    <property type="match status" value="1"/>
</dbReference>
<dbReference type="EMBL" id="HBIB01025260">
    <property type="protein sequence ID" value="CAE0254205.1"/>
    <property type="molecule type" value="Transcribed_RNA"/>
</dbReference>
<evidence type="ECO:0000256" key="3">
    <source>
        <dbReference type="PIRSR" id="PIRSR004848-1"/>
    </source>
</evidence>
<dbReference type="HAMAP" id="MF_02087">
    <property type="entry name" value="PLP_homeostasis"/>
    <property type="match status" value="1"/>
</dbReference>
<dbReference type="NCBIfam" id="TIGR00044">
    <property type="entry name" value="YggS family pyridoxal phosphate-dependent enzyme"/>
    <property type="match status" value="1"/>
</dbReference>
<proteinExistence type="inferred from homology"/>
<reference evidence="6" key="1">
    <citation type="submission" date="2021-01" db="EMBL/GenBank/DDBJ databases">
        <authorList>
            <person name="Corre E."/>
            <person name="Pelletier E."/>
            <person name="Niang G."/>
            <person name="Scheremetjew M."/>
            <person name="Finn R."/>
            <person name="Kale V."/>
            <person name="Holt S."/>
            <person name="Cochrane G."/>
            <person name="Meng A."/>
            <person name="Brown T."/>
            <person name="Cohen L."/>
        </authorList>
    </citation>
    <scope>NUCLEOTIDE SEQUENCE</scope>
    <source>
        <strain evidence="6">NIES-2562</strain>
    </source>
</reference>
<dbReference type="SUPFAM" id="SSF51419">
    <property type="entry name" value="PLP-binding barrel"/>
    <property type="match status" value="1"/>
</dbReference>
<sequence length="241" mass="26592">MAAQEKPDPALITSALKAVKENIKEATVKAGRDVEPRLVAVSKFKSAEHVRVAYDEGQRCFGENYVQEMVEKAAELPDDIEWHFIGHLQSNKCKTVLGVKNLAMVETVDSLKLATKLSRENNVLNRKPLKVMVQVNTSGEESKSGVPPEEAISLVRHIRSEECDGLSFAGLMTIGKIDTSPRPECFKILADIRKRLCDEEGLEEKDVELSMGMSNDYVSAIELGSTNIRVGSTIFGARPTF</sequence>
<dbReference type="InterPro" id="IPR001608">
    <property type="entry name" value="Ala_racemase_N"/>
</dbReference>
<keyword evidence="1 2" id="KW-0663">Pyridoxal phosphate</keyword>
<feature type="domain" description="Alanine racemase N-terminal" evidence="5">
    <location>
        <begin position="16"/>
        <end position="239"/>
    </location>
</feature>
<dbReference type="AlphaFoldDB" id="A0A7S3DDW2"/>
<gene>
    <name evidence="6" type="ORF">PBIL07802_LOCUS16447</name>
</gene>
<organism evidence="6">
    <name type="scientific">Palpitomonas bilix</name>
    <dbReference type="NCBI Taxonomy" id="652834"/>
    <lineage>
        <taxon>Eukaryota</taxon>
        <taxon>Eukaryota incertae sedis</taxon>
    </lineage>
</organism>
<dbReference type="InterPro" id="IPR011078">
    <property type="entry name" value="PyrdxlP_homeostasis"/>
</dbReference>
<evidence type="ECO:0000313" key="6">
    <source>
        <dbReference type="EMBL" id="CAE0254205.1"/>
    </source>
</evidence>
<comment type="similarity">
    <text evidence="2 4">Belongs to the pyridoxal phosphate-binding protein YggS/PROSC family.</text>
</comment>
<dbReference type="PANTHER" id="PTHR10146">
    <property type="entry name" value="PROLINE SYNTHETASE CO-TRANSCRIBED BACTERIAL HOMOLOG PROTEIN"/>
    <property type="match status" value="1"/>
</dbReference>
<evidence type="ECO:0000256" key="2">
    <source>
        <dbReference type="HAMAP-Rule" id="MF_03225"/>
    </source>
</evidence>
<evidence type="ECO:0000259" key="5">
    <source>
        <dbReference type="Pfam" id="PF01168"/>
    </source>
</evidence>
<dbReference type="PROSITE" id="PS01211">
    <property type="entry name" value="UPF0001"/>
    <property type="match status" value="1"/>
</dbReference>
<comment type="cofactor">
    <cofactor evidence="3">
        <name>pyridoxal 5'-phosphate</name>
        <dbReference type="ChEBI" id="CHEBI:597326"/>
    </cofactor>
</comment>
<feature type="modified residue" description="N6-(pyridoxal phosphate)lysine" evidence="2 3">
    <location>
        <position position="43"/>
    </location>
</feature>
<dbReference type="InterPro" id="IPR029066">
    <property type="entry name" value="PLP-binding_barrel"/>
</dbReference>
<dbReference type="PIRSF" id="PIRSF004848">
    <property type="entry name" value="YBL036c_PLPDEIII"/>
    <property type="match status" value="1"/>
</dbReference>
<comment type="function">
    <text evidence="2">Pyridoxal 5'-phosphate (PLP)-binding protein, which may be involved in intracellular homeostatic regulation of pyridoxal 5'-phosphate (PLP), the active form of vitamin B6.</text>
</comment>
<protein>
    <recommendedName>
        <fullName evidence="2">Pyridoxal phosphate homeostasis protein</fullName>
        <shortName evidence="2">PLP homeostasis protein</shortName>
    </recommendedName>
</protein>
<dbReference type="FunFam" id="3.20.20.10:FF:000007">
    <property type="entry name" value="Pyridoxal phosphate homeostasis protein"/>
    <property type="match status" value="1"/>
</dbReference>
<dbReference type="CDD" id="cd06822">
    <property type="entry name" value="PLPDE_III_YBL036c_euk"/>
    <property type="match status" value="1"/>
</dbReference>
<name>A0A7S3DDW2_9EUKA</name>
<evidence type="ECO:0000256" key="4">
    <source>
        <dbReference type="RuleBase" id="RU004514"/>
    </source>
</evidence>
<accession>A0A7S3DDW2</accession>
<dbReference type="GO" id="GO:0030170">
    <property type="term" value="F:pyridoxal phosphate binding"/>
    <property type="evidence" value="ECO:0007669"/>
    <property type="project" value="UniProtKB-UniRule"/>
</dbReference>
<dbReference type="Pfam" id="PF01168">
    <property type="entry name" value="Ala_racemase_N"/>
    <property type="match status" value="1"/>
</dbReference>
<dbReference type="Gene3D" id="3.20.20.10">
    <property type="entry name" value="Alanine racemase"/>
    <property type="match status" value="1"/>
</dbReference>
<evidence type="ECO:0000256" key="1">
    <source>
        <dbReference type="ARBA" id="ARBA00022898"/>
    </source>
</evidence>